<gene>
    <name evidence="2" type="ORF">EHE19_017255</name>
</gene>
<dbReference type="AlphaFoldDB" id="A0A4U7JHP1"/>
<dbReference type="Proteomes" id="UP000306409">
    <property type="component" value="Chromosome"/>
</dbReference>
<organism evidence="2 3">
    <name type="scientific">Ruminiclostridium herbifermentans</name>
    <dbReference type="NCBI Taxonomy" id="2488810"/>
    <lineage>
        <taxon>Bacteria</taxon>
        <taxon>Bacillati</taxon>
        <taxon>Bacillota</taxon>
        <taxon>Clostridia</taxon>
        <taxon>Eubacteriales</taxon>
        <taxon>Oscillospiraceae</taxon>
        <taxon>Ruminiclostridium</taxon>
    </lineage>
</organism>
<dbReference type="Pfam" id="PF19583">
    <property type="entry name" value="ODP"/>
    <property type="match status" value="1"/>
</dbReference>
<dbReference type="InterPro" id="IPR008254">
    <property type="entry name" value="Flavodoxin/NO_synth"/>
</dbReference>
<dbReference type="PANTHER" id="PTHR43717">
    <property type="entry name" value="ANAEROBIC NITRIC OXIDE REDUCTASE FLAVORUBREDOXIN"/>
    <property type="match status" value="1"/>
</dbReference>
<dbReference type="SUPFAM" id="SSF52218">
    <property type="entry name" value="Flavoproteins"/>
    <property type="match status" value="1"/>
</dbReference>
<dbReference type="GO" id="GO:0046872">
    <property type="term" value="F:metal ion binding"/>
    <property type="evidence" value="ECO:0007669"/>
    <property type="project" value="InterPro"/>
</dbReference>
<dbReference type="PANTHER" id="PTHR43717:SF1">
    <property type="entry name" value="ANAEROBIC NITRIC OXIDE REDUCTASE FLAVORUBREDOXIN"/>
    <property type="match status" value="1"/>
</dbReference>
<dbReference type="EMBL" id="CP061336">
    <property type="protein sequence ID" value="QNU66574.1"/>
    <property type="molecule type" value="Genomic_DNA"/>
</dbReference>
<reference evidence="2 3" key="1">
    <citation type="submission" date="2020-09" db="EMBL/GenBank/DDBJ databases">
        <title>Characterization and genome sequencing of Ruminiclostridium sp. nov. MA18.</title>
        <authorList>
            <person name="Rettenmaier R."/>
            <person name="Kowollik M.-L."/>
            <person name="Liebl W."/>
            <person name="Zverlov V."/>
        </authorList>
    </citation>
    <scope>NUCLEOTIDE SEQUENCE [LARGE SCALE GENOMIC DNA]</scope>
    <source>
        <strain evidence="2 3">MA18</strain>
    </source>
</reference>
<dbReference type="GO" id="GO:0009055">
    <property type="term" value="F:electron transfer activity"/>
    <property type="evidence" value="ECO:0007669"/>
    <property type="project" value="InterPro"/>
</dbReference>
<dbReference type="InterPro" id="IPR001279">
    <property type="entry name" value="Metallo-B-lactamas"/>
</dbReference>
<dbReference type="PROSITE" id="PS50902">
    <property type="entry name" value="FLAVODOXIN_LIKE"/>
    <property type="match status" value="1"/>
</dbReference>
<dbReference type="Gene3D" id="3.40.50.360">
    <property type="match status" value="1"/>
</dbReference>
<proteinExistence type="inferred from homology"/>
<dbReference type="OrthoDB" id="9807946at2"/>
<dbReference type="InterPro" id="IPR016440">
    <property type="entry name" value="Rubredoxin-O_OxRdtase"/>
</dbReference>
<dbReference type="RefSeq" id="WP_137697341.1">
    <property type="nucleotide sequence ID" value="NZ_CP061336.1"/>
</dbReference>
<dbReference type="InterPro" id="IPR036866">
    <property type="entry name" value="RibonucZ/Hydroxyglut_hydro"/>
</dbReference>
<dbReference type="SMART" id="SM00849">
    <property type="entry name" value="Lactamase_B"/>
    <property type="match status" value="1"/>
</dbReference>
<name>A0A4U7JHP1_9FIRM</name>
<evidence type="ECO:0000313" key="3">
    <source>
        <dbReference type="Proteomes" id="UP000306409"/>
    </source>
</evidence>
<dbReference type="InterPro" id="IPR045761">
    <property type="entry name" value="ODP_dom"/>
</dbReference>
<accession>A0A4U7JHP1</accession>
<comment type="similarity">
    <text evidence="1">In the N-terminal section; belongs to the zinc metallo-hydrolase group 3 family.</text>
</comment>
<dbReference type="GO" id="GO:0010181">
    <property type="term" value="F:FMN binding"/>
    <property type="evidence" value="ECO:0007669"/>
    <property type="project" value="InterPro"/>
</dbReference>
<keyword evidence="3" id="KW-1185">Reference proteome</keyword>
<dbReference type="SUPFAM" id="SSF56281">
    <property type="entry name" value="Metallo-hydrolase/oxidoreductase"/>
    <property type="match status" value="1"/>
</dbReference>
<dbReference type="Gene3D" id="3.60.15.10">
    <property type="entry name" value="Ribonuclease Z/Hydroxyacylglutathione hydrolase-like"/>
    <property type="match status" value="1"/>
</dbReference>
<dbReference type="GO" id="GO:0016651">
    <property type="term" value="F:oxidoreductase activity, acting on NAD(P)H"/>
    <property type="evidence" value="ECO:0007669"/>
    <property type="project" value="UniProtKB-ARBA"/>
</dbReference>
<protein>
    <submittedName>
        <fullName evidence="2">Flavodoxin domain-containing protein</fullName>
    </submittedName>
</protein>
<dbReference type="CDD" id="cd07709">
    <property type="entry name" value="flavodiiron_proteins_MBL-fold"/>
    <property type="match status" value="1"/>
</dbReference>
<dbReference type="InterPro" id="IPR029039">
    <property type="entry name" value="Flavoprotein-like_sf"/>
</dbReference>
<evidence type="ECO:0000256" key="1">
    <source>
        <dbReference type="ARBA" id="ARBA00007121"/>
    </source>
</evidence>
<dbReference type="KEGG" id="rher:EHE19_017255"/>
<evidence type="ECO:0000313" key="2">
    <source>
        <dbReference type="EMBL" id="QNU66574.1"/>
    </source>
</evidence>
<dbReference type="Pfam" id="PF00258">
    <property type="entry name" value="Flavodoxin_1"/>
    <property type="match status" value="1"/>
</dbReference>
<sequence length="395" mass="44552">MLEIKKNIYWCGIRDWGLGVFHGHELSTHRASSYNSYLIKDKKTVLVDTVWDPYKEKFIEDLERNVGLTNIDAIVINHVEPDHGGSLGLIMEKIPNTPMYCTKNGAEIIKRYFGKEWNFNIVKTGDVLDLGEYKLNFVDMQMIHWPDSMLEYVDGAKLLLSNDAFGQHYCGKSIFNDENDQCEISQEAIKYYANILGPFKPLITKKIEQILAMNLDVDMIAPSHGIIWRTNPAQIIENYLEWSKPDYNEGYAVIIYDTMYHATRDMAEAIAKGLEEGGVKYKLFNAATKDRSDLNVEIFKSNAVILGSCTVNNSVLRATASLLDEIKGLKVKNKLAFAFGAYGWSGEAHKIISQKLSEAGLTLCGEPIGVRYKASPEEIEKCIEAGRNIAKQLKA</sequence>
<dbReference type="PIRSF" id="PIRSF005243">
    <property type="entry name" value="ROO"/>
    <property type="match status" value="1"/>
</dbReference>